<accession>A0ABY1NYU0</accession>
<comment type="caution">
    <text evidence="1">The sequence shown here is derived from an EMBL/GenBank/DDBJ whole genome shotgun (WGS) entry which is preliminary data.</text>
</comment>
<reference evidence="1 2" key="1">
    <citation type="submission" date="2017-05" db="EMBL/GenBank/DDBJ databases">
        <authorList>
            <person name="Varghese N."/>
            <person name="Submissions S."/>
        </authorList>
    </citation>
    <scope>NUCLEOTIDE SEQUENCE [LARGE SCALE GENOMIC DNA]</scope>
    <source>
        <strain evidence="1 2">DSM 29734</strain>
    </source>
</reference>
<dbReference type="EMBL" id="FXTY01000004">
    <property type="protein sequence ID" value="SMP22269.1"/>
    <property type="molecule type" value="Genomic_DNA"/>
</dbReference>
<dbReference type="Proteomes" id="UP001157961">
    <property type="component" value="Unassembled WGS sequence"/>
</dbReference>
<evidence type="ECO:0000313" key="2">
    <source>
        <dbReference type="Proteomes" id="UP001157961"/>
    </source>
</evidence>
<proteinExistence type="predicted"/>
<evidence type="ECO:0000313" key="1">
    <source>
        <dbReference type="EMBL" id="SMP22269.1"/>
    </source>
</evidence>
<dbReference type="RefSeq" id="WP_283426115.1">
    <property type="nucleotide sequence ID" value="NZ_FXTY01000004.1"/>
</dbReference>
<sequence length="139" mass="15110">MFDPARQIVEVGLSGKPVCAVLHFAAINRDIHPFWHPGCDIRKKSKNTDFKAVTIDFGDARRAVGELQTARANHLATNNVGRVACIHIHQVLIGATVGQYASDIDKSRTSQLVYGGLCGACRLAHRGSDQCKCGNKRLS</sequence>
<name>A0ABY1NYU0_9RHOB</name>
<protein>
    <submittedName>
        <fullName evidence="1">Uncharacterized protein</fullName>
    </submittedName>
</protein>
<keyword evidence="2" id="KW-1185">Reference proteome</keyword>
<gene>
    <name evidence="1" type="ORF">SAMN06265373_104147</name>
</gene>
<organism evidence="1 2">
    <name type="scientific">Shimia sagamensis</name>
    <dbReference type="NCBI Taxonomy" id="1566352"/>
    <lineage>
        <taxon>Bacteria</taxon>
        <taxon>Pseudomonadati</taxon>
        <taxon>Pseudomonadota</taxon>
        <taxon>Alphaproteobacteria</taxon>
        <taxon>Rhodobacterales</taxon>
        <taxon>Roseobacteraceae</taxon>
    </lineage>
</organism>